<dbReference type="InterPro" id="IPR007110">
    <property type="entry name" value="Ig-like_dom"/>
</dbReference>
<feature type="non-terminal residue" evidence="6">
    <location>
        <position position="1"/>
    </location>
</feature>
<dbReference type="InterPro" id="IPR015621">
    <property type="entry name" value="IL-1_rcpt_fam"/>
</dbReference>
<dbReference type="InterPro" id="IPR013783">
    <property type="entry name" value="Ig-like_fold"/>
</dbReference>
<feature type="transmembrane region" description="Helical" evidence="4">
    <location>
        <begin position="228"/>
        <end position="248"/>
    </location>
</feature>
<name>A0A8S4AIG4_9TELE</name>
<organism evidence="6 7">
    <name type="scientific">Menidia menidia</name>
    <name type="common">Atlantic silverside</name>
    <dbReference type="NCBI Taxonomy" id="238744"/>
    <lineage>
        <taxon>Eukaryota</taxon>
        <taxon>Metazoa</taxon>
        <taxon>Chordata</taxon>
        <taxon>Craniata</taxon>
        <taxon>Vertebrata</taxon>
        <taxon>Euteleostomi</taxon>
        <taxon>Actinopterygii</taxon>
        <taxon>Neopterygii</taxon>
        <taxon>Teleostei</taxon>
        <taxon>Neoteleostei</taxon>
        <taxon>Acanthomorphata</taxon>
        <taxon>Ovalentaria</taxon>
        <taxon>Atherinomorphae</taxon>
        <taxon>Atheriniformes</taxon>
        <taxon>Atherinopsidae</taxon>
        <taxon>Menidiinae</taxon>
        <taxon>Menidia</taxon>
    </lineage>
</organism>
<keyword evidence="1" id="KW-1015">Disulfide bond</keyword>
<feature type="domain" description="Ig-like" evidence="5">
    <location>
        <begin position="124"/>
        <end position="219"/>
    </location>
</feature>
<dbReference type="OrthoDB" id="6132459at2759"/>
<keyword evidence="2" id="KW-0325">Glycoprotein</keyword>
<keyword evidence="4" id="KW-1133">Transmembrane helix</keyword>
<dbReference type="SMART" id="SM00409">
    <property type="entry name" value="IG"/>
    <property type="match status" value="2"/>
</dbReference>
<dbReference type="Proteomes" id="UP000677803">
    <property type="component" value="Unassembled WGS sequence"/>
</dbReference>
<gene>
    <name evidence="6" type="ORF">MMEN_LOCUS1959</name>
</gene>
<dbReference type="PANTHER" id="PTHR11890:SF26">
    <property type="entry name" value="INTERLEUKIN-1 RECEPTOR TYPE 1"/>
    <property type="match status" value="1"/>
</dbReference>
<keyword evidence="3" id="KW-0393">Immunoglobulin domain</keyword>
<dbReference type="Gene3D" id="2.60.40.10">
    <property type="entry name" value="Immunoglobulins"/>
    <property type="match status" value="2"/>
</dbReference>
<protein>
    <submittedName>
        <fullName evidence="6">(Atlantic silverside) hypothetical protein</fullName>
    </submittedName>
</protein>
<dbReference type="InterPro" id="IPR036179">
    <property type="entry name" value="Ig-like_dom_sf"/>
</dbReference>
<keyword evidence="4" id="KW-0812">Transmembrane</keyword>
<dbReference type="PANTHER" id="PTHR11890">
    <property type="entry name" value="INTERLEUKIN-1 RECEPTOR FAMILY MEMBER"/>
    <property type="match status" value="1"/>
</dbReference>
<accession>A0A8S4AIG4</accession>
<proteinExistence type="predicted"/>
<feature type="domain" description="Ig-like" evidence="5">
    <location>
        <begin position="12"/>
        <end position="90"/>
    </location>
</feature>
<sequence>ATDRSGECFHFPLIIKVYNPKDRKKTFYGKVDHSEPNKRVKCPPVPDLACRDLNGSYSWFKDGNLLHGESEPFVMVNEATKEDEGEYTCTCTWTHNHRTHNSSGTRTMIVKERVFYDEIKILAPTNSEQFAEEGLGIRLNCSVFCGLNLKQDCDAKWRIKGEDLDQLDGYNQTTKMVTDETSKRTISDAVLHIRSVSAEDFRREFQCVGTGLYETKTLSLTLKRKESAVFLIVGGVCMLLVCLFCAVLI</sequence>
<evidence type="ECO:0000313" key="6">
    <source>
        <dbReference type="EMBL" id="CAG5865296.1"/>
    </source>
</evidence>
<feature type="non-terminal residue" evidence="6">
    <location>
        <position position="249"/>
    </location>
</feature>
<evidence type="ECO:0000256" key="2">
    <source>
        <dbReference type="ARBA" id="ARBA00023180"/>
    </source>
</evidence>
<reference evidence="6" key="1">
    <citation type="submission" date="2021-05" db="EMBL/GenBank/DDBJ databases">
        <authorList>
            <person name="Tigano A."/>
        </authorList>
    </citation>
    <scope>NUCLEOTIDE SEQUENCE</scope>
</reference>
<evidence type="ECO:0000313" key="7">
    <source>
        <dbReference type="Proteomes" id="UP000677803"/>
    </source>
</evidence>
<keyword evidence="4" id="KW-0472">Membrane</keyword>
<evidence type="ECO:0000256" key="1">
    <source>
        <dbReference type="ARBA" id="ARBA00023157"/>
    </source>
</evidence>
<evidence type="ECO:0000259" key="5">
    <source>
        <dbReference type="PROSITE" id="PS50835"/>
    </source>
</evidence>
<dbReference type="PROSITE" id="PS50835">
    <property type="entry name" value="IG_LIKE"/>
    <property type="match status" value="2"/>
</dbReference>
<comment type="caution">
    <text evidence="6">The sequence shown here is derived from an EMBL/GenBank/DDBJ whole genome shotgun (WGS) entry which is preliminary data.</text>
</comment>
<evidence type="ECO:0000256" key="4">
    <source>
        <dbReference type="SAM" id="Phobius"/>
    </source>
</evidence>
<evidence type="ECO:0000256" key="3">
    <source>
        <dbReference type="ARBA" id="ARBA00023319"/>
    </source>
</evidence>
<dbReference type="EMBL" id="CAJRST010001113">
    <property type="protein sequence ID" value="CAG5865296.1"/>
    <property type="molecule type" value="Genomic_DNA"/>
</dbReference>
<keyword evidence="7" id="KW-1185">Reference proteome</keyword>
<dbReference type="AlphaFoldDB" id="A0A8S4AIG4"/>
<dbReference type="InterPro" id="IPR003599">
    <property type="entry name" value="Ig_sub"/>
</dbReference>
<dbReference type="SUPFAM" id="SSF48726">
    <property type="entry name" value="Immunoglobulin"/>
    <property type="match status" value="2"/>
</dbReference>